<feature type="domain" description="VTT" evidence="7">
    <location>
        <begin position="89"/>
        <end position="207"/>
    </location>
</feature>
<evidence type="ECO:0000256" key="2">
    <source>
        <dbReference type="ARBA" id="ARBA00022475"/>
    </source>
</evidence>
<keyword evidence="3 6" id="KW-0812">Transmembrane</keyword>
<dbReference type="InterPro" id="IPR032816">
    <property type="entry name" value="VTT_dom"/>
</dbReference>
<dbReference type="EMBL" id="VUNI01000022">
    <property type="protein sequence ID" value="MST75649.1"/>
    <property type="molecule type" value="Genomic_DNA"/>
</dbReference>
<name>A0A6L5YUM6_9FIRM</name>
<dbReference type="AlphaFoldDB" id="A0A6L5YUM6"/>
<dbReference type="PANTHER" id="PTHR12677:SF59">
    <property type="entry name" value="GOLGI APPARATUS MEMBRANE PROTEIN TVP38-RELATED"/>
    <property type="match status" value="1"/>
</dbReference>
<gene>
    <name evidence="8" type="ORF">FYJ75_11575</name>
</gene>
<reference evidence="8 9" key="1">
    <citation type="submission" date="2019-08" db="EMBL/GenBank/DDBJ databases">
        <title>In-depth cultivation of the pig gut microbiome towards novel bacterial diversity and tailored functional studies.</title>
        <authorList>
            <person name="Wylensek D."/>
            <person name="Hitch T.C.A."/>
            <person name="Clavel T."/>
        </authorList>
    </citation>
    <scope>NUCLEOTIDE SEQUENCE [LARGE SCALE GENOMIC DNA]</scope>
    <source>
        <strain evidence="8 9">MUC/MUC-530-WT-4D</strain>
    </source>
</reference>
<evidence type="ECO:0000259" key="7">
    <source>
        <dbReference type="Pfam" id="PF09335"/>
    </source>
</evidence>
<evidence type="ECO:0000256" key="6">
    <source>
        <dbReference type="RuleBase" id="RU366058"/>
    </source>
</evidence>
<comment type="subcellular location">
    <subcellularLocation>
        <location evidence="1 6">Cell membrane</location>
        <topology evidence="1 6">Multi-pass membrane protein</topology>
    </subcellularLocation>
</comment>
<evidence type="ECO:0000256" key="4">
    <source>
        <dbReference type="ARBA" id="ARBA00022989"/>
    </source>
</evidence>
<protein>
    <recommendedName>
        <fullName evidence="6">TVP38/TMEM64 family membrane protein</fullName>
    </recommendedName>
</protein>
<feature type="transmembrane region" description="Helical" evidence="6">
    <location>
        <begin position="157"/>
        <end position="178"/>
    </location>
</feature>
<feature type="transmembrane region" description="Helical" evidence="6">
    <location>
        <begin position="184"/>
        <end position="204"/>
    </location>
</feature>
<keyword evidence="5 6" id="KW-0472">Membrane</keyword>
<dbReference type="Proteomes" id="UP000474024">
    <property type="component" value="Unassembled WGS sequence"/>
</dbReference>
<keyword evidence="4 6" id="KW-1133">Transmembrane helix</keyword>
<evidence type="ECO:0000313" key="9">
    <source>
        <dbReference type="Proteomes" id="UP000474024"/>
    </source>
</evidence>
<feature type="transmembrane region" description="Helical" evidence="6">
    <location>
        <begin position="216"/>
        <end position="237"/>
    </location>
</feature>
<evidence type="ECO:0000313" key="8">
    <source>
        <dbReference type="EMBL" id="MST75649.1"/>
    </source>
</evidence>
<comment type="caution">
    <text evidence="8">The sequence shown here is derived from an EMBL/GenBank/DDBJ whole genome shotgun (WGS) entry which is preliminary data.</text>
</comment>
<dbReference type="GO" id="GO:0005886">
    <property type="term" value="C:plasma membrane"/>
    <property type="evidence" value="ECO:0007669"/>
    <property type="project" value="UniProtKB-SubCell"/>
</dbReference>
<dbReference type="PANTHER" id="PTHR12677">
    <property type="entry name" value="GOLGI APPARATUS MEMBRANE PROTEIN TVP38-RELATED"/>
    <property type="match status" value="1"/>
</dbReference>
<proteinExistence type="inferred from homology"/>
<organism evidence="8 9">
    <name type="scientific">Roseburia porci</name>
    <dbReference type="NCBI Taxonomy" id="2605790"/>
    <lineage>
        <taxon>Bacteria</taxon>
        <taxon>Bacillati</taxon>
        <taxon>Bacillota</taxon>
        <taxon>Clostridia</taxon>
        <taxon>Lachnospirales</taxon>
        <taxon>Lachnospiraceae</taxon>
        <taxon>Roseburia</taxon>
    </lineage>
</organism>
<sequence>MPDAFHSSQHVRIGGCYMSSPEKSKKGSRILIVALVIVFLCGITYFIGKPMVHFASDPDKFRLWVDEKGFPGILAFMGMVIFQVFMAVIPGGPFEICAGYAFGIWKGALLCDIATTIGSVIVFLFVHRFGMDFVELFVKREKIESVRFLKSSRKSESIIFLLFLIPGTPKDLLSYVVGLTDISLSHWIFITFVGRFPAIFLSALSGSALGTARYEIAVAAFAVIIVLYIIGLIVYRFHNREKPQ</sequence>
<keyword evidence="2 6" id="KW-1003">Cell membrane</keyword>
<evidence type="ECO:0000256" key="3">
    <source>
        <dbReference type="ARBA" id="ARBA00022692"/>
    </source>
</evidence>
<evidence type="ECO:0000256" key="1">
    <source>
        <dbReference type="ARBA" id="ARBA00004651"/>
    </source>
</evidence>
<comment type="similarity">
    <text evidence="6">Belongs to the TVP38/TMEM64 family.</text>
</comment>
<accession>A0A6L5YUM6</accession>
<evidence type="ECO:0000256" key="5">
    <source>
        <dbReference type="ARBA" id="ARBA00023136"/>
    </source>
</evidence>
<dbReference type="InterPro" id="IPR015414">
    <property type="entry name" value="TMEM64"/>
</dbReference>
<feature type="transmembrane region" description="Helical" evidence="6">
    <location>
        <begin position="104"/>
        <end position="126"/>
    </location>
</feature>
<keyword evidence="9" id="KW-1185">Reference proteome</keyword>
<dbReference type="Pfam" id="PF09335">
    <property type="entry name" value="VTT_dom"/>
    <property type="match status" value="1"/>
</dbReference>
<feature type="transmembrane region" description="Helical" evidence="6">
    <location>
        <begin position="69"/>
        <end position="92"/>
    </location>
</feature>
<feature type="transmembrane region" description="Helical" evidence="6">
    <location>
        <begin position="30"/>
        <end position="48"/>
    </location>
</feature>